<feature type="compositionally biased region" description="Low complexity" evidence="2">
    <location>
        <begin position="146"/>
        <end position="161"/>
    </location>
</feature>
<reference evidence="5" key="4">
    <citation type="journal article" date="2022" name="Res Sq">
        <title>Comparative Genomics Reveals Insights into the Divergent Evolution of Astigmatic Mites and Household Pest Adaptations.</title>
        <authorList>
            <person name="Xiong Q."/>
            <person name="Wan A.T.-Y."/>
            <person name="Liu X.-Y."/>
            <person name="Fung C.S.-H."/>
            <person name="Xiao X."/>
            <person name="Malainual N."/>
            <person name="Hou J."/>
            <person name="Wang L."/>
            <person name="Wang M."/>
            <person name="Yang K."/>
            <person name="Cui Y."/>
            <person name="Leung E."/>
            <person name="Nong W."/>
            <person name="Shin S.-K."/>
            <person name="Au S."/>
            <person name="Jeong K.Y."/>
            <person name="Chew F.T."/>
            <person name="Hui J."/>
            <person name="Leung T.F."/>
            <person name="Tungtrongchitr A."/>
            <person name="Zhong N."/>
            <person name="Liu Z."/>
            <person name="Tsui S."/>
        </authorList>
    </citation>
    <scope>NUCLEOTIDE SEQUENCE</scope>
    <source>
        <strain evidence="5">Derf</strain>
        <tissue evidence="5">Whole organism</tissue>
    </source>
</reference>
<sequence>MAHRSSAAETLSQTTSESSTSLSSSMEITVEKYQRLATEYAKIRAQFLVLKKAVIDEEGKNVEQQQTIKIRDQNIRRLEQEIESLRFRNQQLTKRVGVLQSDLDSKDRQNSPGSRRTGFLSFSSSSSSTSSSASKDGQCKDLRRASTSSSNSVNNNSQQQQPESMNLVDELNLELKTKTEELERLKQLNCHLEQQRLQSTERLEHELKVTKNLAAEQTETTERQLEECKSSLRKMEQEKIDLKSRYQKIDQKFHESRVEIEDLKYENKNLKQRIANLEHLIKKSEQESSNIKVIDNNYRYDLNQLSPQQQRQQPQQQRQNKFYKDLSKRQDVIEQFTMKLCEFICALSTVHSNVSQKISIMFALFQKQSNHLYFLDFQSSLSSIELLELPSSMNDCSIIDTNRPPSTTRTKTSPEFVHQSSTINNDPVPFRSMSVMSILRKFRDYMQMGYDTYLVQLEDASKQYSELKIQQWKQQSSPDSTTITDSNAIEQEISKTSIDIVETFADYVGYLNKTNIYLTICLNLWCKQYVDYDPSNHIIQTMLDPQLQAHLADPEKRRNLCEKNEMLIQSITNCVTIIGQICNYVQLLLSKSLMNTNFLTIFNEFMHRIDALEHGIGEAKRVFSSKVVLEHDLGVTIESELKSADDCILSSVVFLSKCVQEIRLIFEMHYFFFVNDYHPQQQQQQSSNGNVGDSDLIIDHTEDSDDYNDQDTQQQQQKSIDLSNDNKNIETKLKFCQTRLLEVEKEKEHWSIESQLMKVKLEREQKRSNELEQKYQMLITQQQQQQQSISTTTIHNSNSFSGGHSLTNQSIMKNSLNKQQANSNNASLVSLSSRSLDQTTTATTTTMAKNHVNYYAELGSIGSSSNHEDCSSQLIDDDIVMIDGGGNNIIESMLTINPNQSQQQQIKNINQLNLNYMQTKLTRLTDALERIDSRARSYENDCQSLRQRLLIEQDHNCQLRQESEHQESRMNRLQEELKTTVNNYEQQLQAMSEHMAKLNETLAKQCEQIDVLEYEKSNSDHHHSNIDSNQKKSSTTNLRKGFGGKRSNTNN</sequence>
<feature type="compositionally biased region" description="Low complexity" evidence="2">
    <location>
        <begin position="401"/>
        <end position="414"/>
    </location>
</feature>
<dbReference type="AlphaFoldDB" id="A0A922HWA1"/>
<feature type="region of interest" description="Disordered" evidence="2">
    <location>
        <begin position="1017"/>
        <end position="1051"/>
    </location>
</feature>
<dbReference type="PANTHER" id="PTHR21448">
    <property type="entry name" value="SMOOTH MUSCLE MYOSIN HEAVY CHAIN-RELATED"/>
    <property type="match status" value="1"/>
</dbReference>
<dbReference type="SMART" id="SM01254">
    <property type="entry name" value="KLRAQ"/>
    <property type="match status" value="1"/>
</dbReference>
<evidence type="ECO:0000313" key="6">
    <source>
        <dbReference type="Proteomes" id="UP000790347"/>
    </source>
</evidence>
<dbReference type="Proteomes" id="UP000828236">
    <property type="component" value="Unassembled WGS sequence"/>
</dbReference>
<feature type="region of interest" description="Disordered" evidence="2">
    <location>
        <begin position="100"/>
        <end position="166"/>
    </location>
</feature>
<reference evidence="4" key="2">
    <citation type="submission" date="2020-06" db="EMBL/GenBank/DDBJ databases">
        <authorList>
            <person name="Ji K."/>
            <person name="Li J."/>
        </authorList>
    </citation>
    <scope>NUCLEOTIDE SEQUENCE</scope>
    <source>
        <strain evidence="4">JKM2019</strain>
        <tissue evidence="4">Whole body</tissue>
    </source>
</reference>
<evidence type="ECO:0000256" key="1">
    <source>
        <dbReference type="SAM" id="Coils"/>
    </source>
</evidence>
<reference evidence="4" key="3">
    <citation type="journal article" date="2021" name="World Allergy Organ. J.">
        <title>Chromosome-level assembly of Dermatophagoides farinae genome and transcriptome reveals two novel allergens Der f 37 and Der f 39.</title>
        <authorList>
            <person name="Chen J."/>
            <person name="Cai Z."/>
            <person name="Fan D."/>
            <person name="Hu J."/>
            <person name="Hou Y."/>
            <person name="He Y."/>
            <person name="Zhang Z."/>
            <person name="Zhao Z."/>
            <person name="Gao P."/>
            <person name="Hu W."/>
            <person name="Sun J."/>
            <person name="Li J."/>
            <person name="Ji K."/>
        </authorList>
    </citation>
    <scope>NUCLEOTIDE SEQUENCE</scope>
    <source>
        <strain evidence="4">JKM2019</strain>
    </source>
</reference>
<dbReference type="InterPro" id="IPR019343">
    <property type="entry name" value="PPP1R21_N"/>
</dbReference>
<feature type="domain" description="Protein phosphatase 1 regulatory subunit 21 N-terminal" evidence="3">
    <location>
        <begin position="34"/>
        <end position="171"/>
    </location>
</feature>
<evidence type="ECO:0000313" key="5">
    <source>
        <dbReference type="EMBL" id="KAH9506818.1"/>
    </source>
</evidence>
<feature type="coiled-coil region" evidence="1">
    <location>
        <begin position="168"/>
        <end position="287"/>
    </location>
</feature>
<feature type="compositionally biased region" description="Low complexity" evidence="2">
    <location>
        <begin position="121"/>
        <end position="134"/>
    </location>
</feature>
<keyword evidence="6" id="KW-1185">Reference proteome</keyword>
<dbReference type="Pfam" id="PF21636">
    <property type="entry name" value="PPP1R21_C"/>
    <property type="match status" value="1"/>
</dbReference>
<gene>
    <name evidence="5" type="ORF">DERF_011531</name>
    <name evidence="4" type="ORF">HUG17_10127</name>
</gene>
<feature type="region of interest" description="Disordered" evidence="2">
    <location>
        <begin position="400"/>
        <end position="420"/>
    </location>
</feature>
<dbReference type="Proteomes" id="UP000790347">
    <property type="component" value="Unassembled WGS sequence"/>
</dbReference>
<dbReference type="PANTHER" id="PTHR21448:SF0">
    <property type="entry name" value="PROTEIN PHOSPHATASE 1 REGULATORY SUBUNIT 21"/>
    <property type="match status" value="1"/>
</dbReference>
<feature type="coiled-coil region" evidence="1">
    <location>
        <begin position="921"/>
        <end position="1015"/>
    </location>
</feature>
<keyword evidence="1" id="KW-0175">Coiled coil</keyword>
<dbReference type="InterPro" id="IPR040024">
    <property type="entry name" value="PPP1R21"/>
</dbReference>
<dbReference type="EMBL" id="ASGP02000005">
    <property type="protein sequence ID" value="KAH9506818.1"/>
    <property type="molecule type" value="Genomic_DNA"/>
</dbReference>
<protein>
    <submittedName>
        <fullName evidence="4">Coiled-coil domain-containing protein</fullName>
    </submittedName>
</protein>
<dbReference type="GO" id="GO:0005769">
    <property type="term" value="C:early endosome"/>
    <property type="evidence" value="ECO:0007669"/>
    <property type="project" value="TreeGrafter"/>
</dbReference>
<proteinExistence type="predicted"/>
<evidence type="ECO:0000313" key="4">
    <source>
        <dbReference type="EMBL" id="KAH7643436.1"/>
    </source>
</evidence>
<evidence type="ECO:0000256" key="2">
    <source>
        <dbReference type="SAM" id="MobiDB-lite"/>
    </source>
</evidence>
<name>A0A922HWA1_DERFA</name>
<dbReference type="InterPro" id="IPR049372">
    <property type="entry name" value="PPP1R21_C"/>
</dbReference>
<evidence type="ECO:0000259" key="3">
    <source>
        <dbReference type="SMART" id="SM01254"/>
    </source>
</evidence>
<organism evidence="5 6">
    <name type="scientific">Dermatophagoides farinae</name>
    <name type="common">American house dust mite</name>
    <dbReference type="NCBI Taxonomy" id="6954"/>
    <lineage>
        <taxon>Eukaryota</taxon>
        <taxon>Metazoa</taxon>
        <taxon>Ecdysozoa</taxon>
        <taxon>Arthropoda</taxon>
        <taxon>Chelicerata</taxon>
        <taxon>Arachnida</taxon>
        <taxon>Acari</taxon>
        <taxon>Acariformes</taxon>
        <taxon>Sarcoptiformes</taxon>
        <taxon>Astigmata</taxon>
        <taxon>Psoroptidia</taxon>
        <taxon>Analgoidea</taxon>
        <taxon>Pyroglyphidae</taxon>
        <taxon>Dermatophagoidinae</taxon>
        <taxon>Dermatophagoides</taxon>
    </lineage>
</organism>
<dbReference type="EMBL" id="SDOV01000003">
    <property type="protein sequence ID" value="KAH7643436.1"/>
    <property type="molecule type" value="Genomic_DNA"/>
</dbReference>
<dbReference type="GO" id="GO:0016020">
    <property type="term" value="C:membrane"/>
    <property type="evidence" value="ECO:0007669"/>
    <property type="project" value="TreeGrafter"/>
</dbReference>
<comment type="caution">
    <text evidence="5">The sequence shown here is derived from an EMBL/GenBank/DDBJ whole genome shotgun (WGS) entry which is preliminary data.</text>
</comment>
<feature type="region of interest" description="Disordered" evidence="2">
    <location>
        <begin position="683"/>
        <end position="723"/>
    </location>
</feature>
<reference evidence="5" key="1">
    <citation type="submission" date="2013-05" db="EMBL/GenBank/DDBJ databases">
        <authorList>
            <person name="Yim A.K.Y."/>
            <person name="Chan T.F."/>
            <person name="Ji K.M."/>
            <person name="Liu X.Y."/>
            <person name="Zhou J.W."/>
            <person name="Li R.Q."/>
            <person name="Yang K.Y."/>
            <person name="Li J."/>
            <person name="Li M."/>
            <person name="Law P.T.W."/>
            <person name="Wu Y.L."/>
            <person name="Cai Z.L."/>
            <person name="Qin H."/>
            <person name="Bao Y."/>
            <person name="Leung R.K.K."/>
            <person name="Ng P.K.S."/>
            <person name="Zou J."/>
            <person name="Zhong X.J."/>
            <person name="Ran P.X."/>
            <person name="Zhong N.S."/>
            <person name="Liu Z.G."/>
            <person name="Tsui S.K.W."/>
        </authorList>
    </citation>
    <scope>NUCLEOTIDE SEQUENCE</scope>
    <source>
        <strain evidence="5">Derf</strain>
        <tissue evidence="5">Whole organism</tissue>
    </source>
</reference>
<accession>A0A922HWA1</accession>
<feature type="compositionally biased region" description="Low complexity" evidence="2">
    <location>
        <begin position="710"/>
        <end position="723"/>
    </location>
</feature>
<feature type="coiled-coil region" evidence="1">
    <location>
        <begin position="61"/>
        <end position="95"/>
    </location>
</feature>
<feature type="coiled-coil region" evidence="1">
    <location>
        <begin position="726"/>
        <end position="781"/>
    </location>
</feature>
<feature type="region of interest" description="Disordered" evidence="2">
    <location>
        <begin position="1"/>
        <end position="25"/>
    </location>
</feature>
<dbReference type="Pfam" id="PF10205">
    <property type="entry name" value="KLRAQ"/>
    <property type="match status" value="1"/>
</dbReference>